<dbReference type="InParanoid" id="W4KRJ8"/>
<dbReference type="GeneID" id="20672581"/>
<dbReference type="KEGG" id="hir:HETIRDRAFT_407253"/>
<dbReference type="HOGENOM" id="CLU_2277855_0_0_1"/>
<dbReference type="Proteomes" id="UP000030671">
    <property type="component" value="Unassembled WGS sequence"/>
</dbReference>
<protein>
    <submittedName>
        <fullName evidence="1">Uncharacterized protein</fullName>
    </submittedName>
</protein>
<gene>
    <name evidence="1" type="ORF">HETIRDRAFT_407253</name>
</gene>
<dbReference type="RefSeq" id="XP_009541565.1">
    <property type="nucleotide sequence ID" value="XM_009543270.1"/>
</dbReference>
<dbReference type="AlphaFoldDB" id="W4KRJ8"/>
<organism evidence="1 2">
    <name type="scientific">Heterobasidion irregulare (strain TC 32-1)</name>
    <dbReference type="NCBI Taxonomy" id="747525"/>
    <lineage>
        <taxon>Eukaryota</taxon>
        <taxon>Fungi</taxon>
        <taxon>Dikarya</taxon>
        <taxon>Basidiomycota</taxon>
        <taxon>Agaricomycotina</taxon>
        <taxon>Agaricomycetes</taxon>
        <taxon>Russulales</taxon>
        <taxon>Bondarzewiaceae</taxon>
        <taxon>Heterobasidion</taxon>
        <taxon>Heterobasidion annosum species complex</taxon>
    </lineage>
</organism>
<reference evidence="1 2" key="1">
    <citation type="journal article" date="2012" name="New Phytol.">
        <title>Insight into trade-off between wood decay and parasitism from the genome of a fungal forest pathogen.</title>
        <authorList>
            <person name="Olson A."/>
            <person name="Aerts A."/>
            <person name="Asiegbu F."/>
            <person name="Belbahri L."/>
            <person name="Bouzid O."/>
            <person name="Broberg A."/>
            <person name="Canback B."/>
            <person name="Coutinho P.M."/>
            <person name="Cullen D."/>
            <person name="Dalman K."/>
            <person name="Deflorio G."/>
            <person name="van Diepen L.T."/>
            <person name="Dunand C."/>
            <person name="Duplessis S."/>
            <person name="Durling M."/>
            <person name="Gonthier P."/>
            <person name="Grimwood J."/>
            <person name="Fossdal C.G."/>
            <person name="Hansson D."/>
            <person name="Henrissat B."/>
            <person name="Hietala A."/>
            <person name="Himmelstrand K."/>
            <person name="Hoffmeister D."/>
            <person name="Hogberg N."/>
            <person name="James T.Y."/>
            <person name="Karlsson M."/>
            <person name="Kohler A."/>
            <person name="Kues U."/>
            <person name="Lee Y.H."/>
            <person name="Lin Y.C."/>
            <person name="Lind M."/>
            <person name="Lindquist E."/>
            <person name="Lombard V."/>
            <person name="Lucas S."/>
            <person name="Lunden K."/>
            <person name="Morin E."/>
            <person name="Murat C."/>
            <person name="Park J."/>
            <person name="Raffaello T."/>
            <person name="Rouze P."/>
            <person name="Salamov A."/>
            <person name="Schmutz J."/>
            <person name="Solheim H."/>
            <person name="Stahlberg J."/>
            <person name="Velez H."/>
            <person name="de Vries R.P."/>
            <person name="Wiebenga A."/>
            <person name="Woodward S."/>
            <person name="Yakovlev I."/>
            <person name="Garbelotto M."/>
            <person name="Martin F."/>
            <person name="Grigoriev I.V."/>
            <person name="Stenlid J."/>
        </authorList>
    </citation>
    <scope>NUCLEOTIDE SEQUENCE [LARGE SCALE GENOMIC DNA]</scope>
    <source>
        <strain evidence="1 2">TC 32-1</strain>
    </source>
</reference>
<name>W4KRJ8_HETIT</name>
<dbReference type="EMBL" id="KI925454">
    <property type="protein sequence ID" value="ETW87696.1"/>
    <property type="molecule type" value="Genomic_DNA"/>
</dbReference>
<proteinExistence type="predicted"/>
<evidence type="ECO:0000313" key="2">
    <source>
        <dbReference type="Proteomes" id="UP000030671"/>
    </source>
</evidence>
<evidence type="ECO:0000313" key="1">
    <source>
        <dbReference type="EMBL" id="ETW87696.1"/>
    </source>
</evidence>
<keyword evidence="2" id="KW-1185">Reference proteome</keyword>
<sequence length="102" mass="10732">MEFQVVGQNDRSGTITGGCAQNRLRSVRQRLGQVFMRLNIGRQVTGSHTLVGTVHKPPAPALEPVPSPALLERDLVSVTACGPCVSSRIRGWAARAPSGGGS</sequence>
<accession>W4KRJ8</accession>